<evidence type="ECO:0000313" key="3">
    <source>
        <dbReference type="EMBL" id="MFC5750094.1"/>
    </source>
</evidence>
<keyword evidence="4" id="KW-1185">Reference proteome</keyword>
<comment type="caution">
    <text evidence="3">The sequence shown here is derived from an EMBL/GenBank/DDBJ whole genome shotgun (WGS) entry which is preliminary data.</text>
</comment>
<proteinExistence type="predicted"/>
<feature type="transmembrane region" description="Helical" evidence="1">
    <location>
        <begin position="736"/>
        <end position="757"/>
    </location>
</feature>
<reference evidence="4" key="1">
    <citation type="journal article" date="2019" name="Int. J. Syst. Evol. Microbiol.">
        <title>The Global Catalogue of Microorganisms (GCM) 10K type strain sequencing project: providing services to taxonomists for standard genome sequencing and annotation.</title>
        <authorList>
            <consortium name="The Broad Institute Genomics Platform"/>
            <consortium name="The Broad Institute Genome Sequencing Center for Infectious Disease"/>
            <person name="Wu L."/>
            <person name="Ma J."/>
        </authorList>
    </citation>
    <scope>NUCLEOTIDE SEQUENCE [LARGE SCALE GENOMIC DNA]</scope>
    <source>
        <strain evidence="4">KCTC 42087</strain>
    </source>
</reference>
<name>A0ABW1A3T7_9ACTN</name>
<dbReference type="PROSITE" id="PS51192">
    <property type="entry name" value="HELICASE_ATP_BIND_1"/>
    <property type="match status" value="1"/>
</dbReference>
<dbReference type="Gene3D" id="3.40.50.300">
    <property type="entry name" value="P-loop containing nucleotide triphosphate hydrolases"/>
    <property type="match status" value="2"/>
</dbReference>
<evidence type="ECO:0000313" key="4">
    <source>
        <dbReference type="Proteomes" id="UP001596074"/>
    </source>
</evidence>
<keyword evidence="3" id="KW-0347">Helicase</keyword>
<keyword evidence="3" id="KW-0378">Hydrolase</keyword>
<organism evidence="3 4">
    <name type="scientific">Actinomadura rugatobispora</name>
    <dbReference type="NCBI Taxonomy" id="1994"/>
    <lineage>
        <taxon>Bacteria</taxon>
        <taxon>Bacillati</taxon>
        <taxon>Actinomycetota</taxon>
        <taxon>Actinomycetes</taxon>
        <taxon>Streptosporangiales</taxon>
        <taxon>Thermomonosporaceae</taxon>
        <taxon>Actinomadura</taxon>
    </lineage>
</organism>
<dbReference type="Pfam" id="PF04851">
    <property type="entry name" value="ResIII"/>
    <property type="match status" value="1"/>
</dbReference>
<gene>
    <name evidence="3" type="ORF">ACFPZN_31085</name>
</gene>
<dbReference type="InterPro" id="IPR006935">
    <property type="entry name" value="Helicase/UvrB_N"/>
</dbReference>
<dbReference type="InterPro" id="IPR027417">
    <property type="entry name" value="P-loop_NTPase"/>
</dbReference>
<feature type="transmembrane region" description="Helical" evidence="1">
    <location>
        <begin position="708"/>
        <end position="730"/>
    </location>
</feature>
<keyword evidence="3" id="KW-0547">Nucleotide-binding</keyword>
<dbReference type="RefSeq" id="WP_378285819.1">
    <property type="nucleotide sequence ID" value="NZ_JBHSON010000049.1"/>
</dbReference>
<dbReference type="CDD" id="cd18785">
    <property type="entry name" value="SF2_C"/>
    <property type="match status" value="1"/>
</dbReference>
<dbReference type="PANTHER" id="PTHR47396">
    <property type="entry name" value="TYPE I RESTRICTION ENZYME ECOKI R PROTEIN"/>
    <property type="match status" value="1"/>
</dbReference>
<sequence length="953" mass="102461">MDLNGARWPGELRPYQAKALDLLDAAWDEGRSRAWVVLPPGTGKTLVGLEAARRLGRRTVVLVPNTAIQHQWAEHWRRCGGEAGTDRDLRHPVTVLTYQSLAVFDPDAETDEEGRQKSRRGGLVRLLHDNGRALVAALHDAGPLTLVLDECHHLLDVWGRLLAEILEELPDARVVGLTATPPESLTPEESKLVDALFGVPILGASIPAMVREGYLAPFAELAWLTTPTSVEADYVEGEAERFAELTAGLLDPGFTSTGLLEWLDARMVERTAEAGGAVAWARVETAEPRIAAAALRFHHVELLALPPGARLREEHRHAPTAEDWVALLNDYVVHCLLPSGHAKDAAALEAIKRALPAVGYQLTKRGIRAARSPVDRVLARSAAKTLGAVEIAATEAISLGARLRCLVLCDHERAGATLPARLREVLDAEAGSAWLMLRGLVADPRTRELAPMLVTGRTVAAAEETARAFALEHHERGLTVEPVGGGVAVITGSWTSRTWVRLITAFFESGGCQILVGTRGLLGEGWDARGINTLIDLTTATTPTAVVQTRGRALRLDPSWPEKSANTWTVVCVADGHPKGAADWDRFVRKHGGYLAAAPNGEIVSGVAHVDASFSPYAPPDPADFDRLNQEMLARAADRAATREGWRLGEPFRDELVHTLRIRPARAPAVTAPAAAAAAVPGAPLSVPARRHATGRPELPDLYVPRQLGALGWMGSYLAFFAAVTAVAIGATHGDFMMWVGGWAACVVPAVLAATTWQARENRRLAASRRVRDRAVEEAARRLDGLAGEPAVTSLAYAVADALKGTGLSRRGAEGVVVRPEPDGTYRFSLADVDAATSQRFAVALDEVLAPMATPRYVVPRYVVHPLKGEARLERALAWLEDRPGGNGVVYHSVPALFGQNRKRTGAFVGAWNTWVSAGDAVFISSPEGEGILATHRGQDPLEATTVLRVAWD</sequence>
<keyword evidence="1" id="KW-0472">Membrane</keyword>
<accession>A0ABW1A3T7</accession>
<dbReference type="SUPFAM" id="SSF52540">
    <property type="entry name" value="P-loop containing nucleoside triphosphate hydrolases"/>
    <property type="match status" value="1"/>
</dbReference>
<keyword evidence="1" id="KW-1133">Transmembrane helix</keyword>
<protein>
    <submittedName>
        <fullName evidence="3">DEAD/DEAH box helicase family protein</fullName>
    </submittedName>
</protein>
<dbReference type="Proteomes" id="UP001596074">
    <property type="component" value="Unassembled WGS sequence"/>
</dbReference>
<feature type="domain" description="Helicase ATP-binding" evidence="2">
    <location>
        <begin position="36"/>
        <end position="199"/>
    </location>
</feature>
<dbReference type="InterPro" id="IPR014001">
    <property type="entry name" value="Helicase_ATP-bd"/>
</dbReference>
<evidence type="ECO:0000259" key="2">
    <source>
        <dbReference type="PROSITE" id="PS51192"/>
    </source>
</evidence>
<dbReference type="EMBL" id="JBHSON010000049">
    <property type="protein sequence ID" value="MFC5750094.1"/>
    <property type="molecule type" value="Genomic_DNA"/>
</dbReference>
<keyword evidence="3" id="KW-0067">ATP-binding</keyword>
<dbReference type="GO" id="GO:0004386">
    <property type="term" value="F:helicase activity"/>
    <property type="evidence" value="ECO:0007669"/>
    <property type="project" value="UniProtKB-KW"/>
</dbReference>
<dbReference type="Pfam" id="PF00271">
    <property type="entry name" value="Helicase_C"/>
    <property type="match status" value="1"/>
</dbReference>
<dbReference type="InterPro" id="IPR001650">
    <property type="entry name" value="Helicase_C-like"/>
</dbReference>
<dbReference type="PANTHER" id="PTHR47396:SF1">
    <property type="entry name" value="ATP-DEPENDENT HELICASE IRC3-RELATED"/>
    <property type="match status" value="1"/>
</dbReference>
<dbReference type="SMART" id="SM00487">
    <property type="entry name" value="DEXDc"/>
    <property type="match status" value="1"/>
</dbReference>
<evidence type="ECO:0000256" key="1">
    <source>
        <dbReference type="SAM" id="Phobius"/>
    </source>
</evidence>
<dbReference type="InterPro" id="IPR050742">
    <property type="entry name" value="Helicase_Restrict-Modif_Enz"/>
</dbReference>
<keyword evidence="1" id="KW-0812">Transmembrane</keyword>